<dbReference type="GO" id="GO:0005886">
    <property type="term" value="C:plasma membrane"/>
    <property type="evidence" value="ECO:0007669"/>
    <property type="project" value="TreeGrafter"/>
</dbReference>
<feature type="compositionally biased region" description="Basic and acidic residues" evidence="1">
    <location>
        <begin position="1030"/>
        <end position="1043"/>
    </location>
</feature>
<dbReference type="OrthoDB" id="5287122at2"/>
<dbReference type="InterPro" id="IPR027463">
    <property type="entry name" value="AcrB_DN_DC_subdom"/>
</dbReference>
<evidence type="ECO:0000256" key="2">
    <source>
        <dbReference type="SAM" id="Phobius"/>
    </source>
</evidence>
<dbReference type="Gene3D" id="3.30.70.1440">
    <property type="entry name" value="Multidrug efflux transporter AcrB pore domain"/>
    <property type="match status" value="1"/>
</dbReference>
<feature type="transmembrane region" description="Helical" evidence="2">
    <location>
        <begin position="890"/>
        <end position="910"/>
    </location>
</feature>
<accession>A0A328Y3R1</accession>
<comment type="caution">
    <text evidence="3">The sequence shown here is derived from an EMBL/GenBank/DDBJ whole genome shotgun (WGS) entry which is preliminary data.</text>
</comment>
<keyword evidence="2" id="KW-1133">Transmembrane helix</keyword>
<protein>
    <submittedName>
        <fullName evidence="3">Multidrug efflux pump subunit AcrB</fullName>
    </submittedName>
</protein>
<name>A0A328Y3R1_9GAMM</name>
<gene>
    <name evidence="3" type="ORF">BCL93_103300</name>
</gene>
<proteinExistence type="predicted"/>
<keyword evidence="2" id="KW-0812">Transmembrane</keyword>
<feature type="transmembrane region" description="Helical" evidence="2">
    <location>
        <begin position="436"/>
        <end position="457"/>
    </location>
</feature>
<keyword evidence="2" id="KW-0472">Membrane</keyword>
<feature type="region of interest" description="Disordered" evidence="1">
    <location>
        <begin position="1030"/>
        <end position="1057"/>
    </location>
</feature>
<dbReference type="SUPFAM" id="SSF82714">
    <property type="entry name" value="Multidrug efflux transporter AcrB TolC docking domain, DN and DC subdomains"/>
    <property type="match status" value="2"/>
</dbReference>
<feature type="transmembrane region" description="Helical" evidence="2">
    <location>
        <begin position="864"/>
        <end position="883"/>
    </location>
</feature>
<feature type="transmembrane region" description="Helical" evidence="2">
    <location>
        <begin position="339"/>
        <end position="358"/>
    </location>
</feature>
<dbReference type="InterPro" id="IPR001036">
    <property type="entry name" value="Acrflvin-R"/>
</dbReference>
<feature type="transmembrane region" description="Helical" evidence="2">
    <location>
        <begin position="993"/>
        <end position="1019"/>
    </location>
</feature>
<reference evidence="3 4" key="1">
    <citation type="submission" date="2018-06" db="EMBL/GenBank/DDBJ databases">
        <title>Comparative analysis of microorganisms from saline springs in Andes Mountain Range, Colombia.</title>
        <authorList>
            <person name="Rubin E."/>
        </authorList>
    </citation>
    <scope>NUCLEOTIDE SEQUENCE [LARGE SCALE GENOMIC DNA]</scope>
    <source>
        <strain evidence="3 4">USBA-857</strain>
    </source>
</reference>
<feature type="transmembrane region" description="Helical" evidence="2">
    <location>
        <begin position="365"/>
        <end position="385"/>
    </location>
</feature>
<dbReference type="AlphaFoldDB" id="A0A328Y3R1"/>
<dbReference type="Gene3D" id="3.30.70.1320">
    <property type="entry name" value="Multidrug efflux transporter AcrB pore domain like"/>
    <property type="match status" value="1"/>
</dbReference>
<dbReference type="SUPFAM" id="SSF82693">
    <property type="entry name" value="Multidrug efflux transporter AcrB pore domain, PN1, PN2, PC1 and PC2 subdomains"/>
    <property type="match status" value="2"/>
</dbReference>
<feature type="transmembrane region" description="Helical" evidence="2">
    <location>
        <begin position="962"/>
        <end position="981"/>
    </location>
</feature>
<dbReference type="PANTHER" id="PTHR32063">
    <property type="match status" value="1"/>
</dbReference>
<dbReference type="Gene3D" id="1.20.1640.10">
    <property type="entry name" value="Multidrug efflux transporter AcrB transmembrane domain"/>
    <property type="match status" value="2"/>
</dbReference>
<feature type="transmembrane region" description="Helical" evidence="2">
    <location>
        <begin position="391"/>
        <end position="415"/>
    </location>
</feature>
<evidence type="ECO:0000256" key="1">
    <source>
        <dbReference type="SAM" id="MobiDB-lite"/>
    </source>
</evidence>
<feature type="transmembrane region" description="Helical" evidence="2">
    <location>
        <begin position="916"/>
        <end position="941"/>
    </location>
</feature>
<organism evidence="3 4">
    <name type="scientific">Onishia taeanensis</name>
    <dbReference type="NCBI Taxonomy" id="284577"/>
    <lineage>
        <taxon>Bacteria</taxon>
        <taxon>Pseudomonadati</taxon>
        <taxon>Pseudomonadota</taxon>
        <taxon>Gammaproteobacteria</taxon>
        <taxon>Oceanospirillales</taxon>
        <taxon>Halomonadaceae</taxon>
        <taxon>Onishia</taxon>
    </lineage>
</organism>
<dbReference type="Gene3D" id="3.30.70.1430">
    <property type="entry name" value="Multidrug efflux transporter AcrB pore domain"/>
    <property type="match status" value="2"/>
</dbReference>
<dbReference type="EMBL" id="QLSX01000003">
    <property type="protein sequence ID" value="RAR63067.1"/>
    <property type="molecule type" value="Genomic_DNA"/>
</dbReference>
<evidence type="ECO:0000313" key="4">
    <source>
        <dbReference type="Proteomes" id="UP000249700"/>
    </source>
</evidence>
<evidence type="ECO:0000313" key="3">
    <source>
        <dbReference type="EMBL" id="RAR63067.1"/>
    </source>
</evidence>
<dbReference type="Pfam" id="PF00873">
    <property type="entry name" value="ACR_tran"/>
    <property type="match status" value="1"/>
</dbReference>
<dbReference type="Proteomes" id="UP000249700">
    <property type="component" value="Unassembled WGS sequence"/>
</dbReference>
<dbReference type="GO" id="GO:0042910">
    <property type="term" value="F:xenobiotic transmembrane transporter activity"/>
    <property type="evidence" value="ECO:0007669"/>
    <property type="project" value="TreeGrafter"/>
</dbReference>
<feature type="transmembrane region" description="Helical" evidence="2">
    <location>
        <begin position="21"/>
        <end position="42"/>
    </location>
</feature>
<dbReference type="SUPFAM" id="SSF82866">
    <property type="entry name" value="Multidrug efflux transporter AcrB transmembrane domain"/>
    <property type="match status" value="2"/>
</dbReference>
<dbReference type="RefSeq" id="WP_112054237.1">
    <property type="nucleotide sequence ID" value="NZ_QLSX01000003.1"/>
</dbReference>
<dbReference type="PANTHER" id="PTHR32063:SF33">
    <property type="entry name" value="RND SUPERFAMILY EFFLUX PUMP PERMEASE COMPONENT"/>
    <property type="match status" value="1"/>
</dbReference>
<sequence length="1057" mass="113950">MSQTPDHRRIRGPIAWMRDHGVAANLLMLCLILGGLWSSTLITKEVFPRFTLENVNVSVSYPGATPEEVEQSLLLAMESAVQDVEGTDKITATAREGSGSLSIELQDGIETMRAYQDIQQAIDGLTTLPDAAEAPRYSLSGHSRSVIELMLHGDTDALTLRDVGERLRSELLSGDGITKVELSGIRDRQVQVTLDQTALRRYGLDHGDLATRIGNEALNLAGGSLDTRDGEYMVRYEARREGAADFARLPVMSTQDGSVIRLGDIATIKDGFADSDSEVLYDGQPAIGLDIYQVGDQTPTELSAVTRALLPALRASLPEGLSLSVADDDSEIYQDRLELLLKNAWLGLALVLVLLGLFLEARLAFWVTLGIPTAFLGSLLFLPLMDVSINMISMFAFIIALGIVVDDAIIVGENIHAHRERGASPREAAILGAREIAVPLAFAILSNIVAFLPLLFLPGFLGLIFGIIPMVVICIFALSWIEAVFILPAHLSHASRAPNRLLAPLDRLRRRVQGSLDRFTQGPFRSLLERSLDYRGLTVALAMAMLVLALGWLGSGRLGFTLMPRVESHQAGVTANLPAGSPITDDRALRNQLLAALKRVEQRDDGPVLAASSATIDADSLSVVAFLDTEVDDNWSTGQLSRAWREEVGHPTGADTLLFESDVGGPGSGAGLTIRLSAADSASLEKAAKRVAERLADYQPLSDIDSGLENGKRELRLSLTATGRALGLDGSDLASQLRGPLQGATALKQQQGRNEVEVKVLLPESDRTSLAQLEGLSVLTPDGVEVPLSRVAQIITDTAASTITRINGRRVIDVTANATPPTAVNQVITSLEEEVFPQLRADIPGLNIGFGGRQQETSDNLKSLQTSLLFTLAALYLLLAIPFRSYLQPLLVMAAIPFGLIGAVIGHLLMGYGLSVISLLGMLALSGIVINDALVLIDTANRHRRAGQDPRSAVTAAALRRLRPILLTTLTTFFGLAPMIFETSRQARFMIPMAISIGFGILFATLILLLLVPSLYLLIEDARRTLGMPRRTEADEHDTDDHSAQSPDGETPYLESP</sequence>
<dbReference type="Gene3D" id="3.30.2090.10">
    <property type="entry name" value="Multidrug efflux transporter AcrB TolC docking domain, DN and DC subdomains"/>
    <property type="match status" value="2"/>
</dbReference>
<dbReference type="PRINTS" id="PR00702">
    <property type="entry name" value="ACRIFLAVINRP"/>
</dbReference>
<feature type="transmembrane region" description="Helical" evidence="2">
    <location>
        <begin position="463"/>
        <end position="487"/>
    </location>
</feature>
<feature type="transmembrane region" description="Helical" evidence="2">
    <location>
        <begin position="534"/>
        <end position="554"/>
    </location>
</feature>